<evidence type="ECO:0000256" key="1">
    <source>
        <dbReference type="ARBA" id="ARBA00004141"/>
    </source>
</evidence>
<dbReference type="InterPro" id="IPR050638">
    <property type="entry name" value="AA-Vitamin_Transporters"/>
</dbReference>
<keyword evidence="4 6" id="KW-1133">Transmembrane helix</keyword>
<dbReference type="Proteomes" id="UP000838672">
    <property type="component" value="Unassembled WGS sequence"/>
</dbReference>
<evidence type="ECO:0000313" key="9">
    <source>
        <dbReference type="Proteomes" id="UP000838672"/>
    </source>
</evidence>
<feature type="transmembrane region" description="Helical" evidence="6">
    <location>
        <begin position="153"/>
        <end position="174"/>
    </location>
</feature>
<feature type="transmembrane region" description="Helical" evidence="6">
    <location>
        <begin position="272"/>
        <end position="291"/>
    </location>
</feature>
<evidence type="ECO:0000256" key="5">
    <source>
        <dbReference type="ARBA" id="ARBA00023136"/>
    </source>
</evidence>
<dbReference type="PANTHER" id="PTHR32322:SF2">
    <property type="entry name" value="EAMA DOMAIN-CONTAINING PROTEIN"/>
    <property type="match status" value="1"/>
</dbReference>
<feature type="transmembrane region" description="Helical" evidence="6">
    <location>
        <begin position="73"/>
        <end position="92"/>
    </location>
</feature>
<reference evidence="8" key="1">
    <citation type="submission" date="2021-11" db="EMBL/GenBank/DDBJ databases">
        <authorList>
            <person name="Rodrigo-Torres L."/>
            <person name="Arahal R. D."/>
            <person name="Lucena T."/>
        </authorList>
    </citation>
    <scope>NUCLEOTIDE SEQUENCE</scope>
    <source>
        <strain evidence="8">CECT 7929</strain>
    </source>
</reference>
<dbReference type="EMBL" id="CAKLDI010000001">
    <property type="protein sequence ID" value="CAH0532259.1"/>
    <property type="molecule type" value="Genomic_DNA"/>
</dbReference>
<dbReference type="InterPro" id="IPR000620">
    <property type="entry name" value="EamA_dom"/>
</dbReference>
<feature type="transmembrane region" description="Helical" evidence="6">
    <location>
        <begin position="215"/>
        <end position="235"/>
    </location>
</feature>
<feature type="transmembrane region" description="Helical" evidence="6">
    <location>
        <begin position="128"/>
        <end position="147"/>
    </location>
</feature>
<keyword evidence="9" id="KW-1185">Reference proteome</keyword>
<keyword evidence="3 6" id="KW-0812">Transmembrane</keyword>
<evidence type="ECO:0000313" key="8">
    <source>
        <dbReference type="EMBL" id="CAH0532259.1"/>
    </source>
</evidence>
<keyword evidence="5 6" id="KW-0472">Membrane</keyword>
<dbReference type="RefSeq" id="WP_237464059.1">
    <property type="nucleotide sequence ID" value="NZ_CAKLDI010000001.1"/>
</dbReference>
<feature type="transmembrane region" description="Helical" evidence="6">
    <location>
        <begin position="98"/>
        <end position="119"/>
    </location>
</feature>
<dbReference type="Pfam" id="PF00892">
    <property type="entry name" value="EamA"/>
    <property type="match status" value="2"/>
</dbReference>
<evidence type="ECO:0000256" key="3">
    <source>
        <dbReference type="ARBA" id="ARBA00022692"/>
    </source>
</evidence>
<evidence type="ECO:0000256" key="4">
    <source>
        <dbReference type="ARBA" id="ARBA00022989"/>
    </source>
</evidence>
<comment type="subcellular location">
    <subcellularLocation>
        <location evidence="1">Membrane</location>
        <topology evidence="1">Multi-pass membrane protein</topology>
    </subcellularLocation>
</comment>
<sequence>MNQESRALSFALVAVLLWSTVATAFKLTLRDFSPSQMVFFASAVATVILLLIVAWQGKCATLIQALRTQKKQALMLGLINPVCYYWVLFAAYDKLPASIAQPINYSWAITLAVLAALVLKQPMRRSDWLACLLGYGGVVAIASQGQGLQWEGMAWDGVMLALLSTLLWAGYWILNTKQQQDAVVGLSLNFMLALPFAALLTWMQDGQWPQASWQGWLAVSYIGLFEMGITFVFWLSALKLTQQTARLSQLIFLSPFISLILLHFVIGETIHPSTLFGLGLIICGLLIQQWANARRLAPAQACDKSAVSDLGS</sequence>
<gene>
    <name evidence="8" type="ORF">VST7929_00071</name>
</gene>
<feature type="transmembrane region" description="Helical" evidence="6">
    <location>
        <begin position="186"/>
        <end position="203"/>
    </location>
</feature>
<dbReference type="PANTHER" id="PTHR32322">
    <property type="entry name" value="INNER MEMBRANE TRANSPORTER"/>
    <property type="match status" value="1"/>
</dbReference>
<accession>A0ABN8DTY1</accession>
<evidence type="ECO:0000259" key="7">
    <source>
        <dbReference type="Pfam" id="PF00892"/>
    </source>
</evidence>
<protein>
    <recommendedName>
        <fullName evidence="7">EamA domain-containing protein</fullName>
    </recommendedName>
</protein>
<comment type="caution">
    <text evidence="8">The sequence shown here is derived from an EMBL/GenBank/DDBJ whole genome shotgun (WGS) entry which is preliminary data.</text>
</comment>
<feature type="domain" description="EamA" evidence="7">
    <location>
        <begin position="7"/>
        <end position="141"/>
    </location>
</feature>
<dbReference type="InterPro" id="IPR037185">
    <property type="entry name" value="EmrE-like"/>
</dbReference>
<proteinExistence type="inferred from homology"/>
<dbReference type="SUPFAM" id="SSF103481">
    <property type="entry name" value="Multidrug resistance efflux transporter EmrE"/>
    <property type="match status" value="2"/>
</dbReference>
<evidence type="ECO:0000256" key="6">
    <source>
        <dbReference type="SAM" id="Phobius"/>
    </source>
</evidence>
<comment type="similarity">
    <text evidence="2">Belongs to the EamA transporter family.</text>
</comment>
<feature type="domain" description="EamA" evidence="7">
    <location>
        <begin position="157"/>
        <end position="287"/>
    </location>
</feature>
<evidence type="ECO:0000256" key="2">
    <source>
        <dbReference type="ARBA" id="ARBA00007362"/>
    </source>
</evidence>
<feature type="transmembrane region" description="Helical" evidence="6">
    <location>
        <begin position="247"/>
        <end position="266"/>
    </location>
</feature>
<feature type="transmembrane region" description="Helical" evidence="6">
    <location>
        <begin position="34"/>
        <end position="53"/>
    </location>
</feature>
<organism evidence="8 9">
    <name type="scientific">Vibrio stylophorae</name>
    <dbReference type="NCBI Taxonomy" id="659351"/>
    <lineage>
        <taxon>Bacteria</taxon>
        <taxon>Pseudomonadati</taxon>
        <taxon>Pseudomonadota</taxon>
        <taxon>Gammaproteobacteria</taxon>
        <taxon>Vibrionales</taxon>
        <taxon>Vibrionaceae</taxon>
        <taxon>Vibrio</taxon>
    </lineage>
</organism>
<name>A0ABN8DTY1_9VIBR</name>